<dbReference type="InterPro" id="IPR039646">
    <property type="entry name" value="ZNHIT2"/>
</dbReference>
<evidence type="ECO:0000256" key="1">
    <source>
        <dbReference type="PROSITE-ProRule" id="PRU00453"/>
    </source>
</evidence>
<keyword evidence="1" id="KW-0863">Zinc-finger</keyword>
<evidence type="ECO:0000313" key="4">
    <source>
        <dbReference type="EMBL" id="JAS50214.1"/>
    </source>
</evidence>
<dbReference type="EMBL" id="GECZ01019555">
    <property type="protein sequence ID" value="JAS50214.1"/>
    <property type="molecule type" value="Transcribed_RNA"/>
</dbReference>
<dbReference type="InterPro" id="IPR007529">
    <property type="entry name" value="Znf_HIT"/>
</dbReference>
<gene>
    <name evidence="4" type="ORF">g.14659</name>
</gene>
<dbReference type="GO" id="GO:0008270">
    <property type="term" value="F:zinc ion binding"/>
    <property type="evidence" value="ECO:0007669"/>
    <property type="project" value="UniProtKB-UniRule"/>
</dbReference>
<feature type="domain" description="HIT-type" evidence="3">
    <location>
        <begin position="7"/>
        <end position="40"/>
    </location>
</feature>
<dbReference type="CDD" id="cd23024">
    <property type="entry name" value="zf-HIT_ZNHIT2-3"/>
    <property type="match status" value="1"/>
</dbReference>
<dbReference type="PROSITE" id="PS51083">
    <property type="entry name" value="ZF_HIT"/>
    <property type="match status" value="1"/>
</dbReference>
<evidence type="ECO:0000259" key="3">
    <source>
        <dbReference type="PROSITE" id="PS51083"/>
    </source>
</evidence>
<dbReference type="PANTHER" id="PTHR15555:SF0">
    <property type="entry name" value="ZINC FINGER HIT DOMAIN-CONTAINING PROTEIN 2"/>
    <property type="match status" value="1"/>
</dbReference>
<dbReference type="Gene3D" id="3.30.60.190">
    <property type="match status" value="1"/>
</dbReference>
<dbReference type="SUPFAM" id="SSF144232">
    <property type="entry name" value="HIT/MYND zinc finger-like"/>
    <property type="match status" value="1"/>
</dbReference>
<feature type="region of interest" description="Disordered" evidence="2">
    <location>
        <begin position="307"/>
        <end position="334"/>
    </location>
</feature>
<organism evidence="4">
    <name type="scientific">Cuerna arida</name>
    <dbReference type="NCBI Taxonomy" id="1464854"/>
    <lineage>
        <taxon>Eukaryota</taxon>
        <taxon>Metazoa</taxon>
        <taxon>Ecdysozoa</taxon>
        <taxon>Arthropoda</taxon>
        <taxon>Hexapoda</taxon>
        <taxon>Insecta</taxon>
        <taxon>Pterygota</taxon>
        <taxon>Neoptera</taxon>
        <taxon>Paraneoptera</taxon>
        <taxon>Hemiptera</taxon>
        <taxon>Auchenorrhyncha</taxon>
        <taxon>Membracoidea</taxon>
        <taxon>Cicadellidae</taxon>
        <taxon>Cicadellinae</taxon>
        <taxon>Proconiini</taxon>
        <taxon>Cuerna</taxon>
    </lineage>
</organism>
<accession>A0A1B6FJ85</accession>
<keyword evidence="1" id="KW-0479">Metal-binding</keyword>
<sequence>MDTKNPCKMCLRIEAKYVCPRCNTPYCSLSCYQSESHVQCSESFYRDCVVEQIRGDQVDSESQKNMVEILQRVQQIDTQFQDEEALDSDDSDSCAELSDRLAGVDLDNAESVWERLTDDERLQFQQFVTSGDIGELLPQWTPWWTYREKKELVKELNESSSVEEESELASNCPSIKEDIQLLSKLSKTTPSPMVRWNVVNVLAAYAVTARVFNGDFQSSAVSAAVMLTTISENLAINQLFDNPELAVASVQMAAINYGCFLDGVDGTGLKEDVKMLVEGPSESRQNQHVLAALSHIHSILTDAKHTMKETTKPRGMGEFSKRFPQPENKSMSSKDLSKHLKKIEFYLSWAKEYF</sequence>
<evidence type="ECO:0000256" key="2">
    <source>
        <dbReference type="SAM" id="MobiDB-lite"/>
    </source>
</evidence>
<dbReference type="AlphaFoldDB" id="A0A1B6FJ85"/>
<proteinExistence type="predicted"/>
<dbReference type="PANTHER" id="PTHR15555">
    <property type="entry name" value="ZINC FINGER HIT DOMAIN CONTAINING PROTEIN 2 PROTEIN FON -RELATED"/>
    <property type="match status" value="1"/>
</dbReference>
<name>A0A1B6FJ85_9HEMI</name>
<reference evidence="4" key="1">
    <citation type="submission" date="2015-11" db="EMBL/GenBank/DDBJ databases">
        <title>De novo transcriptome assembly of four potential Pierce s Disease insect vectors from Arizona vineyards.</title>
        <authorList>
            <person name="Tassone E.E."/>
        </authorList>
    </citation>
    <scope>NUCLEOTIDE SEQUENCE</scope>
</reference>
<protein>
    <recommendedName>
        <fullName evidence="3">HIT-type domain-containing protein</fullName>
    </recommendedName>
</protein>
<dbReference type="Pfam" id="PF04438">
    <property type="entry name" value="zf-HIT"/>
    <property type="match status" value="1"/>
</dbReference>
<keyword evidence="1" id="KW-0862">Zinc</keyword>